<dbReference type="InterPro" id="IPR000160">
    <property type="entry name" value="GGDEF_dom"/>
</dbReference>
<reference evidence="3" key="1">
    <citation type="journal article" date="2013" name="PLoS ONE">
        <title>Metagenomic insights into the carbohydrate-active enzymes carried by the microorganisms adhering to solid digesta in the rumen of cows.</title>
        <authorList>
            <person name="Wang L."/>
            <person name="Hatem A."/>
            <person name="Catalyurek U.V."/>
            <person name="Morrison M."/>
            <person name="Yu Z."/>
        </authorList>
    </citation>
    <scope>NUCLEOTIDE SEQUENCE</scope>
</reference>
<dbReference type="NCBIfam" id="TIGR00254">
    <property type="entry name" value="GGDEF"/>
    <property type="match status" value="1"/>
</dbReference>
<evidence type="ECO:0000256" key="1">
    <source>
        <dbReference type="SAM" id="Phobius"/>
    </source>
</evidence>
<dbReference type="InterPro" id="IPR050469">
    <property type="entry name" value="Diguanylate_Cyclase"/>
</dbReference>
<accession>W0FIJ7</accession>
<dbReference type="PANTHER" id="PTHR45138">
    <property type="entry name" value="REGULATORY COMPONENTS OF SENSORY TRANSDUCTION SYSTEM"/>
    <property type="match status" value="1"/>
</dbReference>
<keyword evidence="1" id="KW-1133">Transmembrane helix</keyword>
<feature type="transmembrane region" description="Helical" evidence="1">
    <location>
        <begin position="20"/>
        <end position="39"/>
    </location>
</feature>
<protein>
    <submittedName>
        <fullName evidence="3">Diguanylate cyclase and metal dependent phosphohydrolase</fullName>
    </submittedName>
</protein>
<evidence type="ECO:0000313" key="3">
    <source>
        <dbReference type="EMBL" id="AHF24636.1"/>
    </source>
</evidence>
<dbReference type="Gene3D" id="3.30.70.270">
    <property type="match status" value="1"/>
</dbReference>
<dbReference type="PROSITE" id="PS50887">
    <property type="entry name" value="GGDEF"/>
    <property type="match status" value="1"/>
</dbReference>
<dbReference type="InterPro" id="IPR043128">
    <property type="entry name" value="Rev_trsase/Diguanyl_cyclase"/>
</dbReference>
<feature type="transmembrane region" description="Helical" evidence="1">
    <location>
        <begin position="81"/>
        <end position="101"/>
    </location>
</feature>
<sequence>MMEKYAQMDPARKDLRVITSIAGYVLRPAAVLGFLLVIWPSGRPSWFLWIPLVLNGLLYSTALFIPLTFSFDSNYSFQRGPLGSAVFAVCFIYLILILVTIRIRFKDRRIRDIVVIYLCALGCVGAMAVDYVFEEITLISAILTSCLVFYLFLRAQDMDHDSLTRLWNRRIFYEDCAEYRNAVTAVASIDMNGLKKTNDELGHDAGDRALKMIGRGLRSVTGRKTIAYRIGGDEFMLLFIHCNEEEIRQSIMSFLDEMWRTGLSVAIGLATRQECGDSLEEMIRVSDHRMYEDKSRYYKAYDRRRKK</sequence>
<dbReference type="GO" id="GO:0016787">
    <property type="term" value="F:hydrolase activity"/>
    <property type="evidence" value="ECO:0007669"/>
    <property type="project" value="UniProtKB-KW"/>
</dbReference>
<dbReference type="Pfam" id="PF00990">
    <property type="entry name" value="GGDEF"/>
    <property type="match status" value="1"/>
</dbReference>
<feature type="transmembrane region" description="Helical" evidence="1">
    <location>
        <begin position="46"/>
        <end position="69"/>
    </location>
</feature>
<dbReference type="CDD" id="cd01949">
    <property type="entry name" value="GGDEF"/>
    <property type="match status" value="1"/>
</dbReference>
<dbReference type="InterPro" id="IPR029787">
    <property type="entry name" value="Nucleotide_cyclase"/>
</dbReference>
<dbReference type="EMBL" id="KC246800">
    <property type="protein sequence ID" value="AHF24636.1"/>
    <property type="molecule type" value="Genomic_DNA"/>
</dbReference>
<evidence type="ECO:0000259" key="2">
    <source>
        <dbReference type="PROSITE" id="PS50887"/>
    </source>
</evidence>
<keyword evidence="3" id="KW-0378">Hydrolase</keyword>
<proteinExistence type="predicted"/>
<keyword evidence="1" id="KW-0812">Transmembrane</keyword>
<dbReference type="PANTHER" id="PTHR45138:SF9">
    <property type="entry name" value="DIGUANYLATE CYCLASE DGCM-RELATED"/>
    <property type="match status" value="1"/>
</dbReference>
<organism evidence="3">
    <name type="scientific">uncultured bacterium Contig27</name>
    <dbReference type="NCBI Taxonomy" id="1393547"/>
    <lineage>
        <taxon>Bacteria</taxon>
        <taxon>environmental samples</taxon>
    </lineage>
</organism>
<dbReference type="GO" id="GO:0052621">
    <property type="term" value="F:diguanylate cyclase activity"/>
    <property type="evidence" value="ECO:0007669"/>
    <property type="project" value="TreeGrafter"/>
</dbReference>
<feature type="transmembrane region" description="Helical" evidence="1">
    <location>
        <begin position="136"/>
        <end position="153"/>
    </location>
</feature>
<name>W0FIJ7_9BACT</name>
<dbReference type="SMART" id="SM00267">
    <property type="entry name" value="GGDEF"/>
    <property type="match status" value="1"/>
</dbReference>
<feature type="transmembrane region" description="Helical" evidence="1">
    <location>
        <begin position="113"/>
        <end position="130"/>
    </location>
</feature>
<dbReference type="SUPFAM" id="SSF55073">
    <property type="entry name" value="Nucleotide cyclase"/>
    <property type="match status" value="1"/>
</dbReference>
<keyword evidence="1" id="KW-0472">Membrane</keyword>
<feature type="domain" description="GGDEF" evidence="2">
    <location>
        <begin position="182"/>
        <end position="303"/>
    </location>
</feature>
<dbReference type="AlphaFoldDB" id="W0FIJ7"/>